<gene>
    <name evidence="1" type="ORF">KIN20_034296</name>
</gene>
<reference evidence="1" key="1">
    <citation type="submission" date="2021-06" db="EMBL/GenBank/DDBJ databases">
        <title>Parelaphostrongylus tenuis whole genome reference sequence.</title>
        <authorList>
            <person name="Garwood T.J."/>
            <person name="Larsen P.A."/>
            <person name="Fountain-Jones N.M."/>
            <person name="Garbe J.R."/>
            <person name="Macchietto M.G."/>
            <person name="Kania S.A."/>
            <person name="Gerhold R.W."/>
            <person name="Richards J.E."/>
            <person name="Wolf T.M."/>
        </authorList>
    </citation>
    <scope>NUCLEOTIDE SEQUENCE</scope>
    <source>
        <strain evidence="1">MNPRO001-30</strain>
        <tissue evidence="1">Meninges</tissue>
    </source>
</reference>
<dbReference type="EMBL" id="JAHQIW010007106">
    <property type="protein sequence ID" value="KAJ1372203.1"/>
    <property type="molecule type" value="Genomic_DNA"/>
</dbReference>
<proteinExistence type="predicted"/>
<keyword evidence="2" id="KW-1185">Reference proteome</keyword>
<evidence type="ECO:0000313" key="2">
    <source>
        <dbReference type="Proteomes" id="UP001196413"/>
    </source>
</evidence>
<protein>
    <submittedName>
        <fullName evidence="1">Uncharacterized protein</fullName>
    </submittedName>
</protein>
<accession>A0AAD5WJY0</accession>
<evidence type="ECO:0000313" key="1">
    <source>
        <dbReference type="EMBL" id="KAJ1372203.1"/>
    </source>
</evidence>
<name>A0AAD5WJY0_PARTN</name>
<dbReference type="AlphaFoldDB" id="A0AAD5WJY0"/>
<sequence length="125" mass="14268">MTLVECLQSFAVTFSFFVVVRIKSSPAEYRLNEELYSVMPLFIALGENWYYHCASLLKHLSNDMRKAIQQFSQVRRTTYPQGSSLFDANENASHAKKMKAFLEVDTAMAYVRLGSIALLISHTPH</sequence>
<organism evidence="1 2">
    <name type="scientific">Parelaphostrongylus tenuis</name>
    <name type="common">Meningeal worm</name>
    <dbReference type="NCBI Taxonomy" id="148309"/>
    <lineage>
        <taxon>Eukaryota</taxon>
        <taxon>Metazoa</taxon>
        <taxon>Ecdysozoa</taxon>
        <taxon>Nematoda</taxon>
        <taxon>Chromadorea</taxon>
        <taxon>Rhabditida</taxon>
        <taxon>Rhabditina</taxon>
        <taxon>Rhabditomorpha</taxon>
        <taxon>Strongyloidea</taxon>
        <taxon>Metastrongylidae</taxon>
        <taxon>Parelaphostrongylus</taxon>
    </lineage>
</organism>
<dbReference type="Proteomes" id="UP001196413">
    <property type="component" value="Unassembled WGS sequence"/>
</dbReference>
<comment type="caution">
    <text evidence="1">The sequence shown here is derived from an EMBL/GenBank/DDBJ whole genome shotgun (WGS) entry which is preliminary data.</text>
</comment>